<evidence type="ECO:0000256" key="1">
    <source>
        <dbReference type="SAM" id="SignalP"/>
    </source>
</evidence>
<gene>
    <name evidence="2" type="ORF">KSP40_PGU006107</name>
</gene>
<reference evidence="2 3" key="1">
    <citation type="journal article" date="2022" name="Nat. Plants">
        <title>Genomes of leafy and leafless Platanthera orchids illuminate the evolution of mycoheterotrophy.</title>
        <authorList>
            <person name="Li M.H."/>
            <person name="Liu K.W."/>
            <person name="Li Z."/>
            <person name="Lu H.C."/>
            <person name="Ye Q.L."/>
            <person name="Zhang D."/>
            <person name="Wang J.Y."/>
            <person name="Li Y.F."/>
            <person name="Zhong Z.M."/>
            <person name="Liu X."/>
            <person name="Yu X."/>
            <person name="Liu D.K."/>
            <person name="Tu X.D."/>
            <person name="Liu B."/>
            <person name="Hao Y."/>
            <person name="Liao X.Y."/>
            <person name="Jiang Y.T."/>
            <person name="Sun W.H."/>
            <person name="Chen J."/>
            <person name="Chen Y.Q."/>
            <person name="Ai Y."/>
            <person name="Zhai J.W."/>
            <person name="Wu S.S."/>
            <person name="Zhou Z."/>
            <person name="Hsiao Y.Y."/>
            <person name="Wu W.L."/>
            <person name="Chen Y.Y."/>
            <person name="Lin Y.F."/>
            <person name="Hsu J.L."/>
            <person name="Li C.Y."/>
            <person name="Wang Z.W."/>
            <person name="Zhao X."/>
            <person name="Zhong W.Y."/>
            <person name="Ma X.K."/>
            <person name="Ma L."/>
            <person name="Huang J."/>
            <person name="Chen G.Z."/>
            <person name="Huang M.Z."/>
            <person name="Huang L."/>
            <person name="Peng D.H."/>
            <person name="Luo Y.B."/>
            <person name="Zou S.Q."/>
            <person name="Chen S.P."/>
            <person name="Lan S."/>
            <person name="Tsai W.C."/>
            <person name="Van de Peer Y."/>
            <person name="Liu Z.J."/>
        </authorList>
    </citation>
    <scope>NUCLEOTIDE SEQUENCE [LARGE SCALE GENOMIC DNA]</scope>
    <source>
        <strain evidence="2">Lor288</strain>
    </source>
</reference>
<evidence type="ECO:0000313" key="3">
    <source>
        <dbReference type="Proteomes" id="UP001412067"/>
    </source>
</evidence>
<dbReference type="PANTHER" id="PTHR33881">
    <property type="entry name" value="NEUROGENIC LOCUS NOTCH-LIKE PROTEIN"/>
    <property type="match status" value="1"/>
</dbReference>
<feature type="signal peptide" evidence="1">
    <location>
        <begin position="1"/>
        <end position="18"/>
    </location>
</feature>
<keyword evidence="1" id="KW-0732">Signal</keyword>
<protein>
    <submittedName>
        <fullName evidence="2">Uncharacterized protein</fullName>
    </submittedName>
</protein>
<dbReference type="Proteomes" id="UP001412067">
    <property type="component" value="Unassembled WGS sequence"/>
</dbReference>
<keyword evidence="3" id="KW-1185">Reference proteome</keyword>
<evidence type="ECO:0000313" key="2">
    <source>
        <dbReference type="EMBL" id="KAK8959422.1"/>
    </source>
</evidence>
<dbReference type="PANTHER" id="PTHR33881:SF17">
    <property type="entry name" value="EGF-LIKE DOMAIN-CONTAINING PROTEIN"/>
    <property type="match status" value="1"/>
</dbReference>
<accession>A0ABR2M679</accession>
<comment type="caution">
    <text evidence="2">The sequence shown here is derived from an EMBL/GenBank/DDBJ whole genome shotgun (WGS) entry which is preliminary data.</text>
</comment>
<feature type="chain" id="PRO_5046384370" evidence="1">
    <location>
        <begin position="19"/>
        <end position="223"/>
    </location>
</feature>
<sequence length="223" mass="23935">MVSGRFAVLLVLALEAIAVLHQRSSVSGDFLSPLLSPVLNGLCKTVYCGKGSCKVAEDTTFGFLCECDSGWTQFHIEDHFRFLPCLMPNCSMNYSCSNISASPSPAPYPPPPDSSTIFDPCRWSFCGGGECVRGSAFEHRCECKQGYNNLLNISSFPCFQDCSFGADCANLGFGLFNSSSSAHSSPPNLADNGESSSQGANALKNLLWLGLWLGLLLVSLVVF</sequence>
<name>A0ABR2M679_9ASPA</name>
<proteinExistence type="predicted"/>
<dbReference type="EMBL" id="JBBWWR010000011">
    <property type="protein sequence ID" value="KAK8959422.1"/>
    <property type="molecule type" value="Genomic_DNA"/>
</dbReference>
<organism evidence="2 3">
    <name type="scientific">Platanthera guangdongensis</name>
    <dbReference type="NCBI Taxonomy" id="2320717"/>
    <lineage>
        <taxon>Eukaryota</taxon>
        <taxon>Viridiplantae</taxon>
        <taxon>Streptophyta</taxon>
        <taxon>Embryophyta</taxon>
        <taxon>Tracheophyta</taxon>
        <taxon>Spermatophyta</taxon>
        <taxon>Magnoliopsida</taxon>
        <taxon>Liliopsida</taxon>
        <taxon>Asparagales</taxon>
        <taxon>Orchidaceae</taxon>
        <taxon>Orchidoideae</taxon>
        <taxon>Orchideae</taxon>
        <taxon>Orchidinae</taxon>
        <taxon>Platanthera</taxon>
    </lineage>
</organism>